<dbReference type="OrthoDB" id="6376512at2759"/>
<evidence type="ECO:0000256" key="6">
    <source>
        <dbReference type="ARBA" id="ARBA00023136"/>
    </source>
</evidence>
<evidence type="ECO:0000259" key="11">
    <source>
        <dbReference type="PROSITE" id="PS50262"/>
    </source>
</evidence>
<dbReference type="GO" id="GO:0005886">
    <property type="term" value="C:plasma membrane"/>
    <property type="evidence" value="ECO:0007669"/>
    <property type="project" value="UniProtKB-SubCell"/>
</dbReference>
<gene>
    <name evidence="13" type="primary">LOC105904279</name>
</gene>
<dbReference type="PANTHER" id="PTHR24246:SF1">
    <property type="entry name" value="ADENOSINE RECEPTOR A1"/>
    <property type="match status" value="1"/>
</dbReference>
<evidence type="ECO:0000256" key="1">
    <source>
        <dbReference type="ARBA" id="ARBA00004651"/>
    </source>
</evidence>
<dbReference type="InterPro" id="IPR017452">
    <property type="entry name" value="GPCR_Rhodpsn_7TM"/>
</dbReference>
<name>A0A6P3W211_CLUHA</name>
<evidence type="ECO:0000256" key="7">
    <source>
        <dbReference type="ARBA" id="ARBA00023170"/>
    </source>
</evidence>
<accession>A0A6P3W211</accession>
<feature type="transmembrane region" description="Helical" evidence="10">
    <location>
        <begin position="297"/>
        <end position="318"/>
    </location>
</feature>
<evidence type="ECO:0000313" key="13">
    <source>
        <dbReference type="RefSeq" id="XP_012687591.2"/>
    </source>
</evidence>
<feature type="transmembrane region" description="Helical" evidence="10">
    <location>
        <begin position="267"/>
        <end position="291"/>
    </location>
</feature>
<dbReference type="RefSeq" id="XP_012687591.2">
    <property type="nucleotide sequence ID" value="XM_012832137.3"/>
</dbReference>
<evidence type="ECO:0000256" key="8">
    <source>
        <dbReference type="ARBA" id="ARBA00023180"/>
    </source>
</evidence>
<dbReference type="GO" id="GO:0001609">
    <property type="term" value="F:G protein-coupled adenosine receptor activity"/>
    <property type="evidence" value="ECO:0007669"/>
    <property type="project" value="TreeGrafter"/>
</dbReference>
<evidence type="ECO:0000256" key="5">
    <source>
        <dbReference type="ARBA" id="ARBA00023040"/>
    </source>
</evidence>
<keyword evidence="4 10" id="KW-1133">Transmembrane helix</keyword>
<dbReference type="Pfam" id="PF00001">
    <property type="entry name" value="7tm_1"/>
    <property type="match status" value="1"/>
</dbReference>
<evidence type="ECO:0000256" key="2">
    <source>
        <dbReference type="ARBA" id="ARBA00022475"/>
    </source>
</evidence>
<keyword evidence="5" id="KW-0297">G-protein coupled receptor</keyword>
<feature type="transmembrane region" description="Helical" evidence="10">
    <location>
        <begin position="106"/>
        <end position="128"/>
    </location>
</feature>
<keyword evidence="12" id="KW-1185">Reference proteome</keyword>
<dbReference type="SUPFAM" id="SSF81321">
    <property type="entry name" value="Family A G protein-coupled receptor-like"/>
    <property type="match status" value="1"/>
</dbReference>
<keyword evidence="8" id="KW-0325">Glycoprotein</keyword>
<dbReference type="InterPro" id="IPR000276">
    <property type="entry name" value="GPCR_Rhodpsn"/>
</dbReference>
<reference evidence="13" key="1">
    <citation type="submission" date="2025-08" db="UniProtKB">
        <authorList>
            <consortium name="RefSeq"/>
        </authorList>
    </citation>
    <scope>IDENTIFICATION</scope>
</reference>
<keyword evidence="9" id="KW-0807">Transducer</keyword>
<feature type="transmembrane region" description="Helical" evidence="10">
    <location>
        <begin position="149"/>
        <end position="170"/>
    </location>
</feature>
<dbReference type="Proteomes" id="UP000515152">
    <property type="component" value="Chromosome 4"/>
</dbReference>
<comment type="subcellular location">
    <subcellularLocation>
        <location evidence="1">Cell membrane</location>
        <topology evidence="1">Multi-pass membrane protein</topology>
    </subcellularLocation>
</comment>
<dbReference type="GO" id="GO:0045202">
    <property type="term" value="C:synapse"/>
    <property type="evidence" value="ECO:0007669"/>
    <property type="project" value="TreeGrafter"/>
</dbReference>
<keyword evidence="7" id="KW-0675">Receptor</keyword>
<protein>
    <submittedName>
        <fullName evidence="13">Adenosine receptor A3-like</fullName>
    </submittedName>
</protein>
<keyword evidence="6 10" id="KW-0472">Membrane</keyword>
<keyword evidence="3 10" id="KW-0812">Transmembrane</keyword>
<feature type="transmembrane region" description="Helical" evidence="10">
    <location>
        <begin position="212"/>
        <end position="236"/>
    </location>
</feature>
<feature type="transmembrane region" description="Helical" evidence="10">
    <location>
        <begin position="50"/>
        <end position="72"/>
    </location>
</feature>
<sequence length="403" mass="44985">MQSNHTAVTSHYQVLSIFLMSFLAVIITVGNVLSLTVFLGSRHFRSPQGFLKVSLTSADLAVGVVVVPYSVYNEIEGLVASWGQSSSSGANISDEVSVSEGFQPCFIMGPVFAGCTLVSITTIFLLSLERGITVLRPLQKNIIVTKERTLGLIYLTWLLCFSIAVSPLLMSEDITLKFDSCSKMCNYAPCPVEQHYSPHNDSYDSPLASLMLVFPIFDFTMLGTTCVVNAITFSAVRRFCRLRKQEAAKFLVSSGPSFSDIRAAKTIIVLTAFFCASFTPVAVLVTGSVLGRRWCHFSLYAFWILTCSSGWNVLIYSAHDRHFRQRVRELLLGRRPVDGRMRGNRRGRGMRRWWRYHPAVERCHVGGRMTVMGDTLRPELAQAYSSYQVDVSSQHELTLSTLH</sequence>
<dbReference type="CDD" id="cd00637">
    <property type="entry name" value="7tm_classA_rhodopsin-like"/>
    <property type="match status" value="1"/>
</dbReference>
<evidence type="ECO:0000256" key="4">
    <source>
        <dbReference type="ARBA" id="ARBA00022989"/>
    </source>
</evidence>
<keyword evidence="2" id="KW-1003">Cell membrane</keyword>
<evidence type="ECO:0000256" key="3">
    <source>
        <dbReference type="ARBA" id="ARBA00022692"/>
    </source>
</evidence>
<dbReference type="PRINTS" id="PR00237">
    <property type="entry name" value="GPCRRHODOPSN"/>
</dbReference>
<feature type="domain" description="G-protein coupled receptors family 1 profile" evidence="11">
    <location>
        <begin position="30"/>
        <end position="316"/>
    </location>
</feature>
<evidence type="ECO:0000256" key="9">
    <source>
        <dbReference type="ARBA" id="ARBA00023224"/>
    </source>
</evidence>
<dbReference type="KEGG" id="char:105904279"/>
<proteinExistence type="predicted"/>
<dbReference type="GO" id="GO:0030425">
    <property type="term" value="C:dendrite"/>
    <property type="evidence" value="ECO:0007669"/>
    <property type="project" value="TreeGrafter"/>
</dbReference>
<evidence type="ECO:0000256" key="10">
    <source>
        <dbReference type="SAM" id="Phobius"/>
    </source>
</evidence>
<organism evidence="12 13">
    <name type="scientific">Clupea harengus</name>
    <name type="common">Atlantic herring</name>
    <dbReference type="NCBI Taxonomy" id="7950"/>
    <lineage>
        <taxon>Eukaryota</taxon>
        <taxon>Metazoa</taxon>
        <taxon>Chordata</taxon>
        <taxon>Craniata</taxon>
        <taxon>Vertebrata</taxon>
        <taxon>Euteleostomi</taxon>
        <taxon>Actinopterygii</taxon>
        <taxon>Neopterygii</taxon>
        <taxon>Teleostei</taxon>
        <taxon>Clupei</taxon>
        <taxon>Clupeiformes</taxon>
        <taxon>Clupeoidei</taxon>
        <taxon>Clupeidae</taxon>
        <taxon>Clupea</taxon>
    </lineage>
</organism>
<evidence type="ECO:0000313" key="12">
    <source>
        <dbReference type="Proteomes" id="UP000515152"/>
    </source>
</evidence>
<dbReference type="Gene3D" id="1.20.1070.10">
    <property type="entry name" value="Rhodopsin 7-helix transmembrane proteins"/>
    <property type="match status" value="1"/>
</dbReference>
<feature type="transmembrane region" description="Helical" evidence="10">
    <location>
        <begin position="12"/>
        <end position="38"/>
    </location>
</feature>
<dbReference type="PROSITE" id="PS50262">
    <property type="entry name" value="G_PROTEIN_RECEP_F1_2"/>
    <property type="match status" value="1"/>
</dbReference>
<dbReference type="AlphaFoldDB" id="A0A6P3W211"/>
<dbReference type="PANTHER" id="PTHR24246">
    <property type="entry name" value="OLFACTORY RECEPTOR AND ADENOSINE RECEPTOR"/>
    <property type="match status" value="1"/>
</dbReference>
<dbReference type="GeneID" id="105904279"/>